<dbReference type="EMBL" id="JANBPT010000005">
    <property type="protein sequence ID" value="KAJ1930516.1"/>
    <property type="molecule type" value="Genomic_DNA"/>
</dbReference>
<dbReference type="OrthoDB" id="27683at2759"/>
<feature type="signal peptide" evidence="10">
    <location>
        <begin position="1"/>
        <end position="26"/>
    </location>
</feature>
<feature type="domain" description="UGGT thioredoxin-like" evidence="13">
    <location>
        <begin position="482"/>
        <end position="737"/>
    </location>
</feature>
<dbReference type="CDD" id="cd06432">
    <property type="entry name" value="GT8_HUGT1_C_like"/>
    <property type="match status" value="1"/>
</dbReference>
<sequence length="1640" mass="180998">MPPLRRITVGALGLWLLAAVASPALASPPVRTILKASFPAPPLALELAEYVASENRTAYLPLLAYLTAPAQLALADEPLYERALAFIRKERMLPHATSTAVMSWGVALHVAAPAVEMFYQYYRETVVPELITVNPAFDPTCPVWTAYNERQYCQLADLRQALGFPATTTAIDLAADFAQLDLGFSIQAIPRRFPFDHVYPIRAAGSGTVSTGVTFVLYGDATDSTFHPTLIFLHTLVDHVRGVLIIRPRPPVTDHRPDLNLTGYGVSLSIKSTEYKVTDDRSGEAASVDDDADIADLGTAEAADDILTELETAIPQVTPLTKDEVAGLAVQAADYIRNHMDPLLALTRLTHNFPKYAHPLAQRTQSPKLHATVKALLRHRLEPGLWLNGVPLRHNPMRPLNAFSLHEAQRAELRTVRALLALPLDLAQVHAFLTAPTLATPQKVPTQHLWQQEPTIEPTTSALLASRQDPYAAALAAGTQVYDVRDSELAKPVVAWWNDLERDPAYASWPKLELFLRPVYPGQLRAMSKNLCSVLFAVDLSTAAGLETVAEDVIANVDRHIPLRFGVLPLVSPEGDTDAPADTMARLFYYVMANYPRSQAAELLITIQRKIRRNPSADVVTLVRAAFQDFATTYPTGDTIPNFDSVAGPRSPYHSYLAVTRDLQNRLGITPAEGVFFINGRYFDLADGFRNRVMAVYQSDSEILALAYFSGQIDDSTDLYAYFLTRPGVLRTRSPWVFPTAVHPLVVANLLRDLPHPPPPALWTSAIPYFYPLGPRVPTLALRPWISVWIVGDLRTPAVRQDLVAALRYAASDPAVRVAWLPNPSVAAAWTTDDMEVVALARTIARAAAVLRDLYEPQAFGLRPGETIPPAILEHWPTVVECVLVHATAADDASVVTCLSTTFTDKVLTELLTLSHTLTTAASPENWSELARAAGHALELDDTARALVVNGRVITGFTDVTRLTVEELGLLVSYEIGERIGPVVTTLDGLQRLGDAQDTAALVEHAKRADMVLLAGAVYYSSTASTVTDGGPDEPTGRQDPTAPFAGNALTFTHGDWDQAWLRFTAVIDPVSESAQLWSALLHSAAGLPFTAVRVTLLPELIHDELPLTRFYRYVGPVHPVLNPRAAAPAAIFSRLPTEPLYTLAMDTPSAWMVTPVACAYDLDNLQLSALTTPTALREGVRSEFVLKHIMVEGHCQDLTTGYPPRGLQLVLGTPAAPAHTGTIVMANYGYFQFLAAPGVWQLGLRPGRSAELFALETVGHAGWTPGAVADVRSEILLNSFQGTTVRPRVRRRPGREADDLLASAGTDDTDGTGDSWLQSAVSWVDNRLPLPAWLPGVQLAARRRRTVHVFSVASGHLYERFLAIMILSVLRHTQNPVKFWFIENFMSPSFKSFLPALAARYGFAYQLVTYQWPYWLRAQREKQRIIWGYKILFLDVLFPLDLDRVIFVDADQIVRTDLADLAALDLQGAPYGYTPFCDNRPEMDRFRFWKDGWWAQHLAGRPYHISALYVVDLRRFRQLAAGDRLRQQYQGLSADPNSLANLDQDLPNHLQHLVPIFSLPQEWLWCETWCSNESLGRAKTIDLCNNPLTKEPKLERAVRLLPEWQTYDSEVARLRAEVAQAAATATATTLISGATHDEL</sequence>
<keyword evidence="6 10" id="KW-0732">Signal</keyword>
<dbReference type="GO" id="GO:0003980">
    <property type="term" value="F:UDP-glucose:glycoprotein glucosyltransferase activity"/>
    <property type="evidence" value="ECO:0007669"/>
    <property type="project" value="InterPro"/>
</dbReference>
<evidence type="ECO:0000259" key="13">
    <source>
        <dbReference type="Pfam" id="PF18402"/>
    </source>
</evidence>
<comment type="pathway">
    <text evidence="3">Protein modification; protein glycosylation.</text>
</comment>
<accession>A0A9W8DZD6</accession>
<keyword evidence="8" id="KW-0325">Glycoprotein</keyword>
<comment type="cofactor">
    <cofactor evidence="1">
        <name>Ca(2+)</name>
        <dbReference type="ChEBI" id="CHEBI:29108"/>
    </cofactor>
</comment>
<evidence type="ECO:0000256" key="2">
    <source>
        <dbReference type="ARBA" id="ARBA00004319"/>
    </source>
</evidence>
<dbReference type="InterPro" id="IPR040525">
    <property type="entry name" value="UGGT_TRXL_4"/>
</dbReference>
<dbReference type="Pfam" id="PF06427">
    <property type="entry name" value="UDP-g_GGTase"/>
    <property type="match status" value="1"/>
</dbReference>
<feature type="chain" id="PRO_5040798686" evidence="10">
    <location>
        <begin position="27"/>
        <end position="1640"/>
    </location>
</feature>
<dbReference type="Proteomes" id="UP001150569">
    <property type="component" value="Unassembled WGS sequence"/>
</dbReference>
<dbReference type="InterPro" id="IPR040693">
    <property type="entry name" value="UGGT_TRXL_1"/>
</dbReference>
<evidence type="ECO:0000256" key="7">
    <source>
        <dbReference type="ARBA" id="ARBA00022824"/>
    </source>
</evidence>
<evidence type="ECO:0000256" key="1">
    <source>
        <dbReference type="ARBA" id="ARBA00001913"/>
    </source>
</evidence>
<reference evidence="16" key="1">
    <citation type="submission" date="2022-07" db="EMBL/GenBank/DDBJ databases">
        <title>Phylogenomic reconstructions and comparative analyses of Kickxellomycotina fungi.</title>
        <authorList>
            <person name="Reynolds N.K."/>
            <person name="Stajich J.E."/>
            <person name="Barry K."/>
            <person name="Grigoriev I.V."/>
            <person name="Crous P."/>
            <person name="Smith M.E."/>
        </authorList>
    </citation>
    <scope>NUCLEOTIDE SEQUENCE</scope>
    <source>
        <strain evidence="16">RSA 861</strain>
    </source>
</reference>
<dbReference type="PANTHER" id="PTHR11226">
    <property type="entry name" value="UDP-GLUCOSE GLYCOPROTEIN:GLUCOSYLTRANSFERASE"/>
    <property type="match status" value="1"/>
</dbReference>
<dbReference type="PANTHER" id="PTHR11226:SF0">
    <property type="entry name" value="UDP-GLUCOSE:GLYCOPROTEIN GLUCOSYLTRANSFERASE"/>
    <property type="match status" value="1"/>
</dbReference>
<keyword evidence="5" id="KW-0808">Transferase</keyword>
<dbReference type="InterPro" id="IPR029044">
    <property type="entry name" value="Nucleotide-diphossugar_trans"/>
</dbReference>
<evidence type="ECO:0000259" key="15">
    <source>
        <dbReference type="Pfam" id="PF18404"/>
    </source>
</evidence>
<keyword evidence="17" id="KW-1185">Reference proteome</keyword>
<dbReference type="Pfam" id="PF18404">
    <property type="entry name" value="Glyco_transf_24"/>
    <property type="match status" value="1"/>
</dbReference>
<evidence type="ECO:0000256" key="4">
    <source>
        <dbReference type="ARBA" id="ARBA00006351"/>
    </source>
</evidence>
<dbReference type="GO" id="GO:0036503">
    <property type="term" value="P:ERAD pathway"/>
    <property type="evidence" value="ECO:0007669"/>
    <property type="project" value="TreeGrafter"/>
</dbReference>
<feature type="domain" description="UGGT thioredoxin-like" evidence="12">
    <location>
        <begin position="316"/>
        <end position="443"/>
    </location>
</feature>
<evidence type="ECO:0000259" key="14">
    <source>
        <dbReference type="Pfam" id="PF18403"/>
    </source>
</evidence>
<feature type="domain" description="UDP-glucose:glycoprotein glucosyltransferase thioredoxin-like" evidence="14">
    <location>
        <begin position="784"/>
        <end position="991"/>
    </location>
</feature>
<dbReference type="Pfam" id="PF18403">
    <property type="entry name" value="Thioredoxin_15"/>
    <property type="match status" value="1"/>
</dbReference>
<organism evidence="16 17">
    <name type="scientific">Tieghemiomyces parasiticus</name>
    <dbReference type="NCBI Taxonomy" id="78921"/>
    <lineage>
        <taxon>Eukaryota</taxon>
        <taxon>Fungi</taxon>
        <taxon>Fungi incertae sedis</taxon>
        <taxon>Zoopagomycota</taxon>
        <taxon>Kickxellomycotina</taxon>
        <taxon>Dimargaritomycetes</taxon>
        <taxon>Dimargaritales</taxon>
        <taxon>Dimargaritaceae</taxon>
        <taxon>Tieghemiomyces</taxon>
    </lineage>
</organism>
<gene>
    <name evidence="16" type="primary">KRE5_1</name>
    <name evidence="16" type="ORF">IWQ60_000213</name>
</gene>
<dbReference type="GO" id="GO:0051082">
    <property type="term" value="F:unfolded protein binding"/>
    <property type="evidence" value="ECO:0007669"/>
    <property type="project" value="TreeGrafter"/>
</dbReference>
<dbReference type="SUPFAM" id="SSF53448">
    <property type="entry name" value="Nucleotide-diphospho-sugar transferases"/>
    <property type="match status" value="1"/>
</dbReference>
<dbReference type="InterPro" id="IPR040497">
    <property type="entry name" value="Glyco_transf_24"/>
</dbReference>
<dbReference type="Pfam" id="PF18402">
    <property type="entry name" value="Thioredoxin_14"/>
    <property type="match status" value="1"/>
</dbReference>
<dbReference type="InterPro" id="IPR040694">
    <property type="entry name" value="UGGT_TRXL_2"/>
</dbReference>
<dbReference type="GO" id="GO:0018279">
    <property type="term" value="P:protein N-linked glycosylation via asparagine"/>
    <property type="evidence" value="ECO:0007669"/>
    <property type="project" value="TreeGrafter"/>
</dbReference>
<feature type="region of interest" description="Disordered" evidence="9">
    <location>
        <begin position="1025"/>
        <end position="1044"/>
    </location>
</feature>
<evidence type="ECO:0000313" key="17">
    <source>
        <dbReference type="Proteomes" id="UP001150569"/>
    </source>
</evidence>
<dbReference type="InterPro" id="IPR009448">
    <property type="entry name" value="UDP-g_GGtrans"/>
</dbReference>
<name>A0A9W8DZD6_9FUNG</name>
<comment type="similarity">
    <text evidence="4">Belongs to the glycosyltransferase 8 family.</text>
</comment>
<comment type="subcellular location">
    <subcellularLocation>
        <location evidence="2">Endoplasmic reticulum lumen</location>
    </subcellularLocation>
</comment>
<dbReference type="GO" id="GO:0005788">
    <property type="term" value="C:endoplasmic reticulum lumen"/>
    <property type="evidence" value="ECO:0007669"/>
    <property type="project" value="UniProtKB-SubCell"/>
</dbReference>
<evidence type="ECO:0000259" key="11">
    <source>
        <dbReference type="Pfam" id="PF18400"/>
    </source>
</evidence>
<evidence type="ECO:0000256" key="8">
    <source>
        <dbReference type="ARBA" id="ARBA00023180"/>
    </source>
</evidence>
<dbReference type="Pfam" id="PF18401">
    <property type="entry name" value="Thioredoxin_13"/>
    <property type="match status" value="1"/>
</dbReference>
<evidence type="ECO:0000256" key="5">
    <source>
        <dbReference type="ARBA" id="ARBA00022679"/>
    </source>
</evidence>
<feature type="domain" description="Glucosyltransferase 24 catalytic" evidence="15">
    <location>
        <begin position="1348"/>
        <end position="1614"/>
    </location>
</feature>
<evidence type="ECO:0000259" key="12">
    <source>
        <dbReference type="Pfam" id="PF18401"/>
    </source>
</evidence>
<comment type="caution">
    <text evidence="16">The sequence shown here is derived from an EMBL/GenBank/DDBJ whole genome shotgun (WGS) entry which is preliminary data.</text>
</comment>
<keyword evidence="7" id="KW-0256">Endoplasmic reticulum</keyword>
<evidence type="ECO:0000256" key="6">
    <source>
        <dbReference type="ARBA" id="ARBA00022729"/>
    </source>
</evidence>
<evidence type="ECO:0000256" key="10">
    <source>
        <dbReference type="SAM" id="SignalP"/>
    </source>
</evidence>
<feature type="domain" description="UGGT thioredoxin-like" evidence="11">
    <location>
        <begin position="40"/>
        <end position="254"/>
    </location>
</feature>
<dbReference type="Gene3D" id="3.90.550.10">
    <property type="entry name" value="Spore Coat Polysaccharide Biosynthesis Protein SpsA, Chain A"/>
    <property type="match status" value="1"/>
</dbReference>
<dbReference type="InterPro" id="IPR040692">
    <property type="entry name" value="UGGT_TRXL_3"/>
</dbReference>
<protein>
    <submittedName>
        <fullName evidence="16">Killer toxin resistant protein</fullName>
    </submittedName>
</protein>
<evidence type="ECO:0000256" key="3">
    <source>
        <dbReference type="ARBA" id="ARBA00004922"/>
    </source>
</evidence>
<evidence type="ECO:0000313" key="16">
    <source>
        <dbReference type="EMBL" id="KAJ1930516.1"/>
    </source>
</evidence>
<proteinExistence type="inferred from homology"/>
<evidence type="ECO:0000256" key="9">
    <source>
        <dbReference type="SAM" id="MobiDB-lite"/>
    </source>
</evidence>
<dbReference type="Pfam" id="PF18400">
    <property type="entry name" value="Thioredoxin_12"/>
    <property type="match status" value="1"/>
</dbReference>